<dbReference type="AlphaFoldDB" id="A0AAC9SPZ4"/>
<proteinExistence type="predicted"/>
<reference evidence="2 3" key="1">
    <citation type="submission" date="2017-06" db="EMBL/GenBank/DDBJ databases">
        <title>Genome sequence of Acetobacter pasteurianus subsp. pasteurianus strain SRCM101468.</title>
        <authorList>
            <person name="Cho S.H."/>
        </authorList>
    </citation>
    <scope>NUCLEOTIDE SEQUENCE [LARGE SCALE GENOMIC DNA]</scope>
    <source>
        <strain evidence="2 3">SRCM101468</strain>
    </source>
</reference>
<protein>
    <submittedName>
        <fullName evidence="2">Uncharacterized protein</fullName>
    </submittedName>
</protein>
<name>A0AAC9SPZ4_ACEPA</name>
<gene>
    <name evidence="2" type="ORF">S101468_01357</name>
</gene>
<evidence type="ECO:0000313" key="3">
    <source>
        <dbReference type="Proteomes" id="UP000196816"/>
    </source>
</evidence>
<dbReference type="Proteomes" id="UP000196816">
    <property type="component" value="Chromosome"/>
</dbReference>
<evidence type="ECO:0000256" key="1">
    <source>
        <dbReference type="SAM" id="Coils"/>
    </source>
</evidence>
<accession>A0AAC9SPZ4</accession>
<organism evidence="2 3">
    <name type="scientific">Acetobacter pasteurianus subsp. pasteurianus</name>
    <dbReference type="NCBI Taxonomy" id="481145"/>
    <lineage>
        <taxon>Bacteria</taxon>
        <taxon>Pseudomonadati</taxon>
        <taxon>Pseudomonadota</taxon>
        <taxon>Alphaproteobacteria</taxon>
        <taxon>Acetobacterales</taxon>
        <taxon>Acetobacteraceae</taxon>
        <taxon>Acetobacter</taxon>
    </lineage>
</organism>
<dbReference type="EMBL" id="CP021922">
    <property type="protein sequence ID" value="ASC05615.1"/>
    <property type="molecule type" value="Genomic_DNA"/>
</dbReference>
<evidence type="ECO:0000313" key="2">
    <source>
        <dbReference type="EMBL" id="ASC05615.1"/>
    </source>
</evidence>
<keyword evidence="1" id="KW-0175">Coiled coil</keyword>
<feature type="coiled-coil region" evidence="1">
    <location>
        <begin position="63"/>
        <end position="91"/>
    </location>
</feature>
<sequence length="245" mass="26337">MAAKGNQEGADLLNFDASGSQQKSQLDALAKTYWGGNYATQKQYQDMVLEMDKSLSDQRLQIQREYAQEAAEQQEEAAEQQQQYVDQAQQSIASIFSSLTTYVNGLATSDASPLSAEDQYGVANDNFQTDYKAAMGGDYDALSRMQTDAQTLLSTGKTYDGSGTDYASLFSTVTTDLGNLVNANLSKMQQTLITQAKSSTSDTKSLSDTVATLAKQVAELVASNQKVASTLKMNTLVTAQAGKTA</sequence>